<proteinExistence type="predicted"/>
<protein>
    <submittedName>
        <fullName evidence="1">Uncharacterized protein</fullName>
    </submittedName>
</protein>
<keyword evidence="2" id="KW-1185">Reference proteome</keyword>
<comment type="caution">
    <text evidence="1">The sequence shown here is derived from an EMBL/GenBank/DDBJ whole genome shotgun (WGS) entry which is preliminary data.</text>
</comment>
<evidence type="ECO:0000313" key="1">
    <source>
        <dbReference type="EMBL" id="KZS05825.1"/>
    </source>
</evidence>
<reference evidence="1 2" key="1">
    <citation type="submission" date="2016-03" db="EMBL/GenBank/DDBJ databases">
        <title>EvidentialGene: Evidence-directed Construction of Genes on Genomes.</title>
        <authorList>
            <person name="Gilbert D.G."/>
            <person name="Choi J.-H."/>
            <person name="Mockaitis K."/>
            <person name="Colbourne J."/>
            <person name="Pfrender M."/>
        </authorList>
    </citation>
    <scope>NUCLEOTIDE SEQUENCE [LARGE SCALE GENOMIC DNA]</scope>
    <source>
        <strain evidence="1 2">Xinb3</strain>
        <tissue evidence="1">Complete organism</tissue>
    </source>
</reference>
<dbReference type="EMBL" id="LRGB01002860">
    <property type="protein sequence ID" value="KZS05825.1"/>
    <property type="molecule type" value="Genomic_DNA"/>
</dbReference>
<name>A0A162DCP3_9CRUS</name>
<gene>
    <name evidence="1" type="ORF">APZ42_030830</name>
</gene>
<sequence length="39" mass="4360">MAWTAYEASFQSQGDHLPVDPVHENELLVAPASRTGDRY</sequence>
<dbReference type="Proteomes" id="UP000076858">
    <property type="component" value="Unassembled WGS sequence"/>
</dbReference>
<evidence type="ECO:0000313" key="2">
    <source>
        <dbReference type="Proteomes" id="UP000076858"/>
    </source>
</evidence>
<accession>A0A162DCP3</accession>
<organism evidence="1 2">
    <name type="scientific">Daphnia magna</name>
    <dbReference type="NCBI Taxonomy" id="35525"/>
    <lineage>
        <taxon>Eukaryota</taxon>
        <taxon>Metazoa</taxon>
        <taxon>Ecdysozoa</taxon>
        <taxon>Arthropoda</taxon>
        <taxon>Crustacea</taxon>
        <taxon>Branchiopoda</taxon>
        <taxon>Diplostraca</taxon>
        <taxon>Cladocera</taxon>
        <taxon>Anomopoda</taxon>
        <taxon>Daphniidae</taxon>
        <taxon>Daphnia</taxon>
    </lineage>
</organism>
<dbReference type="AlphaFoldDB" id="A0A162DCP3"/>